<feature type="chain" id="PRO_5047139430" description="Secreted protein" evidence="1">
    <location>
        <begin position="32"/>
        <end position="90"/>
    </location>
</feature>
<evidence type="ECO:0000313" key="3">
    <source>
        <dbReference type="Proteomes" id="UP001230328"/>
    </source>
</evidence>
<gene>
    <name evidence="2" type="ORF">QF035_006733</name>
</gene>
<sequence>MELRVYRFKKIMLVTTAIGGISLTGAGVAQAHCADDQPDTAIENAQLLNCEQEYSSSSLVEVNAPITVLGDSVTNIGNFCTQVTQDRDSR</sequence>
<comment type="caution">
    <text evidence="2">The sequence shown here is derived from an EMBL/GenBank/DDBJ whole genome shotgun (WGS) entry which is preliminary data.</text>
</comment>
<organism evidence="2 3">
    <name type="scientific">Streptomyces umbrinus</name>
    <dbReference type="NCBI Taxonomy" id="67370"/>
    <lineage>
        <taxon>Bacteria</taxon>
        <taxon>Bacillati</taxon>
        <taxon>Actinomycetota</taxon>
        <taxon>Actinomycetes</taxon>
        <taxon>Kitasatosporales</taxon>
        <taxon>Streptomycetaceae</taxon>
        <taxon>Streptomyces</taxon>
        <taxon>Streptomyces phaeochromogenes group</taxon>
    </lineage>
</organism>
<name>A0ABU0T028_9ACTN</name>
<dbReference type="EMBL" id="JAUSZI010000002">
    <property type="protein sequence ID" value="MDQ1029151.1"/>
    <property type="molecule type" value="Genomic_DNA"/>
</dbReference>
<evidence type="ECO:0000256" key="1">
    <source>
        <dbReference type="SAM" id="SignalP"/>
    </source>
</evidence>
<proteinExistence type="predicted"/>
<accession>A0ABU0T028</accession>
<keyword evidence="3" id="KW-1185">Reference proteome</keyword>
<evidence type="ECO:0008006" key="4">
    <source>
        <dbReference type="Google" id="ProtNLM"/>
    </source>
</evidence>
<feature type="signal peptide" evidence="1">
    <location>
        <begin position="1"/>
        <end position="31"/>
    </location>
</feature>
<evidence type="ECO:0000313" key="2">
    <source>
        <dbReference type="EMBL" id="MDQ1029151.1"/>
    </source>
</evidence>
<dbReference type="Proteomes" id="UP001230328">
    <property type="component" value="Unassembled WGS sequence"/>
</dbReference>
<reference evidence="2 3" key="1">
    <citation type="submission" date="2023-07" db="EMBL/GenBank/DDBJ databases">
        <title>Comparative genomics of wheat-associated soil bacteria to identify genetic determinants of phenazine resistance.</title>
        <authorList>
            <person name="Mouncey N."/>
        </authorList>
    </citation>
    <scope>NUCLEOTIDE SEQUENCE [LARGE SCALE GENOMIC DNA]</scope>
    <source>
        <strain evidence="2 3">V2I4</strain>
    </source>
</reference>
<keyword evidence="1" id="KW-0732">Signal</keyword>
<protein>
    <recommendedName>
        <fullName evidence="4">Secreted protein</fullName>
    </recommendedName>
</protein>